<keyword evidence="7" id="KW-0614">Plasmid</keyword>
<keyword evidence="2" id="KW-0813">Transport</keyword>
<dbReference type="InterPro" id="IPR052156">
    <property type="entry name" value="BCAA_Transport_ATP-bd_LivF"/>
</dbReference>
<evidence type="ECO:0000313" key="8">
    <source>
        <dbReference type="Proteomes" id="UP001163293"/>
    </source>
</evidence>
<dbReference type="InterPro" id="IPR003439">
    <property type="entry name" value="ABC_transporter-like_ATP-bd"/>
</dbReference>
<feature type="domain" description="ABC transporter" evidence="6">
    <location>
        <begin position="4"/>
        <end position="233"/>
    </location>
</feature>
<evidence type="ECO:0000313" key="7">
    <source>
        <dbReference type="EMBL" id="UYW00171.1"/>
    </source>
</evidence>
<organism evidence="7 8">
    <name type="scientific">Paenarthrobacter ureafaciens</name>
    <dbReference type="NCBI Taxonomy" id="37931"/>
    <lineage>
        <taxon>Bacteria</taxon>
        <taxon>Bacillati</taxon>
        <taxon>Actinomycetota</taxon>
        <taxon>Actinomycetes</taxon>
        <taxon>Micrococcales</taxon>
        <taxon>Micrococcaceae</taxon>
        <taxon>Paenarthrobacter</taxon>
    </lineage>
</organism>
<evidence type="ECO:0000256" key="5">
    <source>
        <dbReference type="ARBA" id="ARBA00022970"/>
    </source>
</evidence>
<dbReference type="AlphaFoldDB" id="A0AAX3EQG8"/>
<sequence length="237" mass="25490">MTLLDINNVSVRHGQLRAVQDFSLRVEAGEKVAVIGANGAGKSTLLRAIAGILPVSAGRISLDGEDITELTPYRRVALGIAMVPEGRRLFRSLTIEENLLTGAYRKRPGSWNLEAVYELFPWMGERRKLGATQLSGGEQQAVAIGRALMSNPRILLIDELSLGLSPAIVKRIYSVVPRVIESGCAVLFVEQDVSQALSVADHALCLLEGRTMLAGPAGELELPAVEAAYFGAVSRKD</sequence>
<dbReference type="SUPFAM" id="SSF52540">
    <property type="entry name" value="P-loop containing nucleoside triphosphate hydrolases"/>
    <property type="match status" value="1"/>
</dbReference>
<dbReference type="PANTHER" id="PTHR43820:SF4">
    <property type="entry name" value="HIGH-AFFINITY BRANCHED-CHAIN AMINO ACID TRANSPORT ATP-BINDING PROTEIN LIVF"/>
    <property type="match status" value="1"/>
</dbReference>
<proteinExistence type="inferred from homology"/>
<dbReference type="PANTHER" id="PTHR43820">
    <property type="entry name" value="HIGH-AFFINITY BRANCHED-CHAIN AMINO ACID TRANSPORT ATP-BINDING PROTEIN LIVF"/>
    <property type="match status" value="1"/>
</dbReference>
<dbReference type="EMBL" id="CP101190">
    <property type="protein sequence ID" value="UYW00171.1"/>
    <property type="molecule type" value="Genomic_DNA"/>
</dbReference>
<evidence type="ECO:0000256" key="2">
    <source>
        <dbReference type="ARBA" id="ARBA00022448"/>
    </source>
</evidence>
<dbReference type="GO" id="GO:0015807">
    <property type="term" value="P:L-amino acid transport"/>
    <property type="evidence" value="ECO:0007669"/>
    <property type="project" value="TreeGrafter"/>
</dbReference>
<keyword evidence="8" id="KW-1185">Reference proteome</keyword>
<dbReference type="GO" id="GO:0005524">
    <property type="term" value="F:ATP binding"/>
    <property type="evidence" value="ECO:0007669"/>
    <property type="project" value="UniProtKB-KW"/>
</dbReference>
<dbReference type="GO" id="GO:0016887">
    <property type="term" value="F:ATP hydrolysis activity"/>
    <property type="evidence" value="ECO:0007669"/>
    <property type="project" value="InterPro"/>
</dbReference>
<protein>
    <submittedName>
        <fullName evidence="7">ABC transporter ATP-binding protein</fullName>
    </submittedName>
</protein>
<evidence type="ECO:0000259" key="6">
    <source>
        <dbReference type="PROSITE" id="PS50893"/>
    </source>
</evidence>
<dbReference type="InterPro" id="IPR027417">
    <property type="entry name" value="P-loop_NTPase"/>
</dbReference>
<dbReference type="InterPro" id="IPR003593">
    <property type="entry name" value="AAA+_ATPase"/>
</dbReference>
<dbReference type="Proteomes" id="UP001163293">
    <property type="component" value="Plasmid unnamed5"/>
</dbReference>
<evidence type="ECO:0000256" key="4">
    <source>
        <dbReference type="ARBA" id="ARBA00022840"/>
    </source>
</evidence>
<dbReference type="GO" id="GO:0015658">
    <property type="term" value="F:branched-chain amino acid transmembrane transporter activity"/>
    <property type="evidence" value="ECO:0007669"/>
    <property type="project" value="TreeGrafter"/>
</dbReference>
<gene>
    <name evidence="7" type="ORF">NL394_23750</name>
</gene>
<dbReference type="InterPro" id="IPR017871">
    <property type="entry name" value="ABC_transporter-like_CS"/>
</dbReference>
<dbReference type="Gene3D" id="3.40.50.300">
    <property type="entry name" value="P-loop containing nucleotide triphosphate hydrolases"/>
    <property type="match status" value="1"/>
</dbReference>
<evidence type="ECO:0000256" key="1">
    <source>
        <dbReference type="ARBA" id="ARBA00005417"/>
    </source>
</evidence>
<name>A0AAX3EQG8_PAEUR</name>
<comment type="similarity">
    <text evidence="1">Belongs to the ABC transporter superfamily.</text>
</comment>
<dbReference type="RefSeq" id="WP_069694795.1">
    <property type="nucleotide sequence ID" value="NZ_CP101190.1"/>
</dbReference>
<dbReference type="SMART" id="SM00382">
    <property type="entry name" value="AAA"/>
    <property type="match status" value="1"/>
</dbReference>
<dbReference type="Pfam" id="PF00005">
    <property type="entry name" value="ABC_tran"/>
    <property type="match status" value="1"/>
</dbReference>
<keyword evidence="5" id="KW-0029">Amino-acid transport</keyword>
<dbReference type="PROSITE" id="PS50893">
    <property type="entry name" value="ABC_TRANSPORTER_2"/>
    <property type="match status" value="1"/>
</dbReference>
<keyword evidence="3" id="KW-0547">Nucleotide-binding</keyword>
<reference evidence="7" key="1">
    <citation type="submission" date="2022-07" db="EMBL/GenBank/DDBJ databases">
        <authorList>
            <person name="Wu T."/>
        </authorList>
    </citation>
    <scope>NUCLEOTIDE SEQUENCE</scope>
    <source>
        <strain evidence="7">SD-1</strain>
        <plasmid evidence="7">unnamed5</plasmid>
    </source>
</reference>
<keyword evidence="4 7" id="KW-0067">ATP-binding</keyword>
<evidence type="ECO:0000256" key="3">
    <source>
        <dbReference type="ARBA" id="ARBA00022741"/>
    </source>
</evidence>
<dbReference type="CDD" id="cd03224">
    <property type="entry name" value="ABC_TM1139_LivF_branched"/>
    <property type="match status" value="1"/>
</dbReference>
<geneLocation type="plasmid" evidence="7 8">
    <name>unnamed5</name>
</geneLocation>
<accession>A0AAX3EQG8</accession>
<dbReference type="PROSITE" id="PS00211">
    <property type="entry name" value="ABC_TRANSPORTER_1"/>
    <property type="match status" value="1"/>
</dbReference>